<protein>
    <submittedName>
        <fullName evidence="2">Uncharacterized protein</fullName>
    </submittedName>
</protein>
<proteinExistence type="predicted"/>
<organism evidence="2 3">
    <name type="scientific">Mytilus coruscus</name>
    <name type="common">Sea mussel</name>
    <dbReference type="NCBI Taxonomy" id="42192"/>
    <lineage>
        <taxon>Eukaryota</taxon>
        <taxon>Metazoa</taxon>
        <taxon>Spiralia</taxon>
        <taxon>Lophotrochozoa</taxon>
        <taxon>Mollusca</taxon>
        <taxon>Bivalvia</taxon>
        <taxon>Autobranchia</taxon>
        <taxon>Pteriomorphia</taxon>
        <taxon>Mytilida</taxon>
        <taxon>Mytiloidea</taxon>
        <taxon>Mytilidae</taxon>
        <taxon>Mytilinae</taxon>
        <taxon>Mytilus</taxon>
    </lineage>
</organism>
<evidence type="ECO:0000313" key="3">
    <source>
        <dbReference type="Proteomes" id="UP000507470"/>
    </source>
</evidence>
<gene>
    <name evidence="2" type="ORF">MCOR_34775</name>
</gene>
<keyword evidence="3" id="KW-1185">Reference proteome</keyword>
<dbReference type="EMBL" id="CACVKT020006264">
    <property type="protein sequence ID" value="CAC5400610.1"/>
    <property type="molecule type" value="Genomic_DNA"/>
</dbReference>
<evidence type="ECO:0000313" key="2">
    <source>
        <dbReference type="EMBL" id="CAC5400610.1"/>
    </source>
</evidence>
<sequence length="153" mass="17051">MFRIHLDIQKSAITSCGYCPDSQQDEAQTITKYNKFGKALLNGICLGLDEIDTLLSIRSDLDSLKTIFPAKKAAEESSPRIPQQEASSRAISYQPPTPQPQASTYKQAAVSHPEMYSIKQPPPSPPAGSRQLYQCQEAVPLRDYPQERISFIH</sequence>
<feature type="region of interest" description="Disordered" evidence="1">
    <location>
        <begin position="72"/>
        <end position="131"/>
    </location>
</feature>
<accession>A0A6J8D0C6</accession>
<dbReference type="Proteomes" id="UP000507470">
    <property type="component" value="Unassembled WGS sequence"/>
</dbReference>
<name>A0A6J8D0C6_MYTCO</name>
<reference evidence="2 3" key="1">
    <citation type="submission" date="2020-06" db="EMBL/GenBank/DDBJ databases">
        <authorList>
            <person name="Li R."/>
            <person name="Bekaert M."/>
        </authorList>
    </citation>
    <scope>NUCLEOTIDE SEQUENCE [LARGE SCALE GENOMIC DNA]</scope>
    <source>
        <strain evidence="3">wild</strain>
    </source>
</reference>
<dbReference type="AlphaFoldDB" id="A0A6J8D0C6"/>
<evidence type="ECO:0000256" key="1">
    <source>
        <dbReference type="SAM" id="MobiDB-lite"/>
    </source>
</evidence>
<feature type="compositionally biased region" description="Polar residues" evidence="1">
    <location>
        <begin position="80"/>
        <end position="91"/>
    </location>
</feature>